<evidence type="ECO:0000256" key="1">
    <source>
        <dbReference type="SAM" id="MobiDB-lite"/>
    </source>
</evidence>
<evidence type="ECO:0000256" key="2">
    <source>
        <dbReference type="SAM" id="SignalP"/>
    </source>
</evidence>
<keyword evidence="2" id="KW-0732">Signal</keyword>
<evidence type="ECO:0000313" key="3">
    <source>
        <dbReference type="EMBL" id="TFU23487.1"/>
    </source>
</evidence>
<comment type="caution">
    <text evidence="3">The sequence shown here is derived from an EMBL/GenBank/DDBJ whole genome shotgun (WGS) entry which is preliminary data.</text>
</comment>
<feature type="chain" id="PRO_5021380387" evidence="2">
    <location>
        <begin position="33"/>
        <end position="167"/>
    </location>
</feature>
<sequence>MATPQIQRRTLARGAAWATPVILASTAVPAFAASAPQVEDDCTYDKIVSAPWSNVWPSQGNFTGAVAKELEWAVYPASSCLTGLQAFSFDNSLPTAQAGNPLASSSATANTWPPTYPAGGQSDGRYQLCKRYQRRRPRSHHFGNHREHRRRCGLPAHPYRQLPLHLR</sequence>
<feature type="compositionally biased region" description="Polar residues" evidence="1">
    <location>
        <begin position="104"/>
        <end position="113"/>
    </location>
</feature>
<gene>
    <name evidence="3" type="ORF">E4U03_02850</name>
</gene>
<name>A0A4Y9F6W6_9MICC</name>
<dbReference type="EMBL" id="SPQC01000007">
    <property type="protein sequence ID" value="TFU23487.1"/>
    <property type="molecule type" value="Genomic_DNA"/>
</dbReference>
<dbReference type="Proteomes" id="UP000297951">
    <property type="component" value="Unassembled WGS sequence"/>
</dbReference>
<accession>A0A4Y9F6W6</accession>
<organism evidence="3 4">
    <name type="scientific">Rothia nasimurium</name>
    <dbReference type="NCBI Taxonomy" id="85336"/>
    <lineage>
        <taxon>Bacteria</taxon>
        <taxon>Bacillati</taxon>
        <taxon>Actinomycetota</taxon>
        <taxon>Actinomycetes</taxon>
        <taxon>Micrococcales</taxon>
        <taxon>Micrococcaceae</taxon>
        <taxon>Rothia</taxon>
    </lineage>
</organism>
<proteinExistence type="predicted"/>
<dbReference type="InterPro" id="IPR006311">
    <property type="entry name" value="TAT_signal"/>
</dbReference>
<protein>
    <submittedName>
        <fullName evidence="3">Uncharacterized protein</fullName>
    </submittedName>
</protein>
<reference evidence="3 4" key="1">
    <citation type="submission" date="2019-03" db="EMBL/GenBank/DDBJ databases">
        <title>Diversity of the mouse oral microbiome.</title>
        <authorList>
            <person name="Joseph S."/>
            <person name="Aduse-Opoku J."/>
            <person name="Curtis M."/>
            <person name="Wade W."/>
            <person name="Hashim A."/>
        </authorList>
    </citation>
    <scope>NUCLEOTIDE SEQUENCE [LARGE SCALE GENOMIC DNA]</scope>
    <source>
        <strain evidence="4">irhom_31</strain>
    </source>
</reference>
<dbReference type="AlphaFoldDB" id="A0A4Y9F6W6"/>
<feature type="region of interest" description="Disordered" evidence="1">
    <location>
        <begin position="104"/>
        <end position="124"/>
    </location>
</feature>
<evidence type="ECO:0000313" key="4">
    <source>
        <dbReference type="Proteomes" id="UP000297951"/>
    </source>
</evidence>
<feature type="signal peptide" evidence="2">
    <location>
        <begin position="1"/>
        <end position="32"/>
    </location>
</feature>
<dbReference type="PROSITE" id="PS51318">
    <property type="entry name" value="TAT"/>
    <property type="match status" value="1"/>
</dbReference>